<evidence type="ECO:0000313" key="4">
    <source>
        <dbReference type="EMBL" id="MDQ6410314.1"/>
    </source>
</evidence>
<reference evidence="2 5" key="1">
    <citation type="journal article" date="2020" name="Int. J. Syst. Evol. Microbiol.">
        <title>Paraburkholderia madseniana sp. nov., a phenolic acid-degrading bacterium isolated from acidic forest soil.</title>
        <authorList>
            <person name="Wilhelm R.C."/>
            <person name="Murphy S.J.L."/>
            <person name="Feriancek N.M."/>
            <person name="Karasz D.C."/>
            <person name="DeRito C.M."/>
            <person name="Newman J.D."/>
            <person name="Buckley D.H."/>
        </authorList>
    </citation>
    <scope>NUCLEOTIDE SEQUENCE [LARGE SCALE GENOMIC DNA]</scope>
    <source>
        <strain evidence="2 5">RP11</strain>
    </source>
</reference>
<accession>A0A6N6WD86</accession>
<reference evidence="3 6" key="2">
    <citation type="submission" date="2022-11" db="EMBL/GenBank/DDBJ databases">
        <title>PHB producers.</title>
        <authorList>
            <person name="Besaury L."/>
        </authorList>
    </citation>
    <scope>NUCLEOTIDE SEQUENCE [LARGE SCALE GENOMIC DNA]</scope>
    <source>
        <strain evidence="3 6">SEWS6</strain>
    </source>
</reference>
<protein>
    <submittedName>
        <fullName evidence="2">Uncharacterized protein</fullName>
    </submittedName>
</protein>
<dbReference type="Proteomes" id="UP001209412">
    <property type="component" value="Unassembled WGS sequence"/>
</dbReference>
<sequence length="53" mass="5744">MSKMTGQMAGKTRRPGGQQSGLQNFSNKKTRKTARSSTNERAASLAIYRAIGL</sequence>
<dbReference type="EMBL" id="JAMXWF010000021">
    <property type="protein sequence ID" value="MDQ6410314.1"/>
    <property type="molecule type" value="Genomic_DNA"/>
</dbReference>
<comment type="caution">
    <text evidence="2">The sequence shown here is derived from an EMBL/GenBank/DDBJ whole genome shotgun (WGS) entry which is preliminary data.</text>
</comment>
<dbReference type="Proteomes" id="UP001242288">
    <property type="component" value="Unassembled WGS sequence"/>
</dbReference>
<evidence type="ECO:0000313" key="3">
    <source>
        <dbReference type="EMBL" id="MCX4148496.1"/>
    </source>
</evidence>
<name>A0A6N6WD86_9BURK</name>
<evidence type="ECO:0000313" key="5">
    <source>
        <dbReference type="Proteomes" id="UP000463700"/>
    </source>
</evidence>
<gene>
    <name evidence="2" type="ORF">FSO04_18130</name>
    <name evidence="4" type="ORF">NIE36_24315</name>
    <name evidence="3" type="ORF">OSB80_24395</name>
</gene>
<proteinExistence type="predicted"/>
<keyword evidence="6" id="KW-1185">Reference proteome</keyword>
<dbReference type="Proteomes" id="UP000463700">
    <property type="component" value="Unassembled WGS sequence"/>
</dbReference>
<dbReference type="EMBL" id="JAPKHW010000021">
    <property type="protein sequence ID" value="MCX4148496.1"/>
    <property type="molecule type" value="Genomic_DNA"/>
</dbReference>
<evidence type="ECO:0000256" key="1">
    <source>
        <dbReference type="SAM" id="MobiDB-lite"/>
    </source>
</evidence>
<dbReference type="RefSeq" id="WP_154561050.1">
    <property type="nucleotide sequence ID" value="NZ_JAMXWF010000021.1"/>
</dbReference>
<organism evidence="2 5">
    <name type="scientific">Paraburkholderia madseniana</name>
    <dbReference type="NCBI Taxonomy" id="2599607"/>
    <lineage>
        <taxon>Bacteria</taxon>
        <taxon>Pseudomonadati</taxon>
        <taxon>Pseudomonadota</taxon>
        <taxon>Betaproteobacteria</taxon>
        <taxon>Burkholderiales</taxon>
        <taxon>Burkholderiaceae</taxon>
        <taxon>Paraburkholderia</taxon>
    </lineage>
</organism>
<evidence type="ECO:0000313" key="2">
    <source>
        <dbReference type="EMBL" id="KAE8758622.1"/>
    </source>
</evidence>
<dbReference type="AlphaFoldDB" id="A0A6N6WD86"/>
<evidence type="ECO:0000313" key="6">
    <source>
        <dbReference type="Proteomes" id="UP001209412"/>
    </source>
</evidence>
<dbReference type="EMBL" id="VOSW01000031">
    <property type="protein sequence ID" value="KAE8758622.1"/>
    <property type="molecule type" value="Genomic_DNA"/>
</dbReference>
<feature type="region of interest" description="Disordered" evidence="1">
    <location>
        <begin position="1"/>
        <end position="42"/>
    </location>
</feature>